<dbReference type="Pfam" id="PF10294">
    <property type="entry name" value="Methyltransf_16"/>
    <property type="match status" value="1"/>
</dbReference>
<keyword evidence="3" id="KW-0808">Transferase</keyword>
<dbReference type="OrthoDB" id="2138941at2759"/>
<dbReference type="GO" id="GO:0005737">
    <property type="term" value="C:cytoplasm"/>
    <property type="evidence" value="ECO:0007669"/>
    <property type="project" value="TreeGrafter"/>
</dbReference>
<keyword evidence="2" id="KW-0489">Methyltransferase</keyword>
<evidence type="ECO:0000256" key="5">
    <source>
        <dbReference type="SAM" id="MobiDB-lite"/>
    </source>
</evidence>
<gene>
    <name evidence="6" type="ORF">CcCBS67573_g08606</name>
</gene>
<reference evidence="6 7" key="1">
    <citation type="journal article" date="2019" name="Sci. Rep.">
        <title>Comparative genomics of chytrid fungi reveal insights into the obligate biotrophic and pathogenic lifestyle of Synchytrium endobioticum.</title>
        <authorList>
            <person name="van de Vossenberg B.T.L.H."/>
            <person name="Warris S."/>
            <person name="Nguyen H.D.T."/>
            <person name="van Gent-Pelzer M.P.E."/>
            <person name="Joly D.L."/>
            <person name="van de Geest H.C."/>
            <person name="Bonants P.J.M."/>
            <person name="Smith D.S."/>
            <person name="Levesque C.A."/>
            <person name="van der Lee T.A.J."/>
        </authorList>
    </citation>
    <scope>NUCLEOTIDE SEQUENCE [LARGE SCALE GENOMIC DNA]</scope>
    <source>
        <strain evidence="6 7">CBS 675.73</strain>
    </source>
</reference>
<dbReference type="PANTHER" id="PTHR14614:SF10">
    <property type="entry name" value="PROTEIN N-TERMINAL AND LYSINE N-METHYLTRANSFERASE EFM7"/>
    <property type="match status" value="1"/>
</dbReference>
<protein>
    <recommendedName>
        <fullName evidence="8">Nicotinamide N-methyltransferase</fullName>
    </recommendedName>
</protein>
<evidence type="ECO:0000256" key="2">
    <source>
        <dbReference type="ARBA" id="ARBA00022603"/>
    </source>
</evidence>
<dbReference type="Gene3D" id="3.40.50.150">
    <property type="entry name" value="Vaccinia Virus protein VP39"/>
    <property type="match status" value="1"/>
</dbReference>
<dbReference type="CDD" id="cd02440">
    <property type="entry name" value="AdoMet_MTases"/>
    <property type="match status" value="1"/>
</dbReference>
<dbReference type="EMBL" id="QEAP01000588">
    <property type="protein sequence ID" value="TPX63703.1"/>
    <property type="molecule type" value="Genomic_DNA"/>
</dbReference>
<dbReference type="InterPro" id="IPR029063">
    <property type="entry name" value="SAM-dependent_MTases_sf"/>
</dbReference>
<name>A0A507EHX4_9FUNG</name>
<dbReference type="AlphaFoldDB" id="A0A507EHX4"/>
<proteinExistence type="predicted"/>
<feature type="compositionally biased region" description="Low complexity" evidence="5">
    <location>
        <begin position="322"/>
        <end position="353"/>
    </location>
</feature>
<feature type="region of interest" description="Disordered" evidence="5">
    <location>
        <begin position="561"/>
        <end position="645"/>
    </location>
</feature>
<dbReference type="InterPro" id="IPR025784">
    <property type="entry name" value="EFM7"/>
</dbReference>
<dbReference type="InterPro" id="IPR019410">
    <property type="entry name" value="Methyltransf_16"/>
</dbReference>
<dbReference type="Proteomes" id="UP000320333">
    <property type="component" value="Unassembled WGS sequence"/>
</dbReference>
<dbReference type="GO" id="GO:0032259">
    <property type="term" value="P:methylation"/>
    <property type="evidence" value="ECO:0007669"/>
    <property type="project" value="UniProtKB-KW"/>
</dbReference>
<keyword evidence="7" id="KW-1185">Reference proteome</keyword>
<accession>A0A507EHX4</accession>
<organism evidence="6 7">
    <name type="scientific">Chytriomyces confervae</name>
    <dbReference type="NCBI Taxonomy" id="246404"/>
    <lineage>
        <taxon>Eukaryota</taxon>
        <taxon>Fungi</taxon>
        <taxon>Fungi incertae sedis</taxon>
        <taxon>Chytridiomycota</taxon>
        <taxon>Chytridiomycota incertae sedis</taxon>
        <taxon>Chytridiomycetes</taxon>
        <taxon>Chytridiales</taxon>
        <taxon>Chytriomycetaceae</taxon>
        <taxon>Chytriomyces</taxon>
    </lineage>
</organism>
<feature type="region of interest" description="Disordered" evidence="5">
    <location>
        <begin position="302"/>
        <end position="355"/>
    </location>
</feature>
<dbReference type="PANTHER" id="PTHR14614">
    <property type="entry name" value="HEPATOCELLULAR CARCINOMA-ASSOCIATED ANTIGEN"/>
    <property type="match status" value="1"/>
</dbReference>
<feature type="compositionally biased region" description="Basic and acidic residues" evidence="5">
    <location>
        <begin position="609"/>
        <end position="623"/>
    </location>
</feature>
<evidence type="ECO:0000256" key="3">
    <source>
        <dbReference type="ARBA" id="ARBA00022679"/>
    </source>
</evidence>
<keyword evidence="4" id="KW-0949">S-adenosyl-L-methionine</keyword>
<evidence type="ECO:0000256" key="1">
    <source>
        <dbReference type="ARBA" id="ARBA00022490"/>
    </source>
</evidence>
<evidence type="ECO:0008006" key="8">
    <source>
        <dbReference type="Google" id="ProtNLM"/>
    </source>
</evidence>
<dbReference type="SUPFAM" id="SSF53335">
    <property type="entry name" value="S-adenosyl-L-methionine-dependent methyltransferases"/>
    <property type="match status" value="1"/>
</dbReference>
<evidence type="ECO:0000256" key="4">
    <source>
        <dbReference type="ARBA" id="ARBA00022691"/>
    </source>
</evidence>
<comment type="caution">
    <text evidence="6">The sequence shown here is derived from an EMBL/GenBank/DDBJ whole genome shotgun (WGS) entry which is preliminary data.</text>
</comment>
<sequence>MKITATSGIPDDVLDDALGDMFEEPAGFRPPTPEGTYEEYERDPLHVLPDTPSTINLHMIGRHSLWAHRIWNAGVVLARHLDADKSLIANKRVLELGCAAALPSLISAIAGAEFVAATDYPDPHLIKSINRNCTVNAQSLVDQGKLKVVGYQWGEDLGDVMAALPDQTRKYDVIFLADLIFNHTQHRNLLKTCKGALEPNGGAVYVYFTSHVVKWVDRDMKFFEICVEEEFGFQFEKFAQVRASAMFPDDVGDIAVRETVNCYKLWLPSNDCRIIYFEDLMNVVNIPGAIPSALSIKSQRERLSGSGPSSVVGGSGPRFRPTSTKRTLASAASASTDTPPSTCASVPSSASVPPSRPISAFVSGQTFSLQERPMSSRPVQSVAAAAKSPSCLAEQVCDRIASVTLINAGEVKRDHQRRKAEDAAVGKIEGKLCANDPFLWNSDDFQSIIPDDDSCSMWAPSTSDYSQDETGSEHPEDQAIVSFTIPTILHSKSPGDDFGIGFGLGLGGICAWEENADDALLARLLIAGSSSSGLQSSGVGPSLYSEGKNGVSYPYLGDSDLADSLTKGDDERCTGPVPAPQSGRLNKSSPPSNRRTSPTGGDKAGTAETFKDTDIESSIDQKKPSISKNRNRNRPKTSSSERDWTHFLDSGADRASLFDSSTLKRDTQNSGITHPFNTSELAAARQHRLSLLALEKSLRPSAASNCGPIHKVLYKEHAPPSYSKIFSSTVASIPSTSSSFQPRLLDSDVIVCRRYSIKDSGISLRPSGSILQQQQPSICVQRNSLALHSDEGISNFLKERRSYLQDQIYSPSATVIRSSPPPPPSLRNEVNPAGGFPSIPSGIGARVSSIRSSTAKGKSVDANRARHVYEEYLFGAKQRQFSGGSKK</sequence>
<feature type="compositionally biased region" description="Low complexity" evidence="5">
    <location>
        <begin position="588"/>
        <end position="599"/>
    </location>
</feature>
<dbReference type="GO" id="GO:0008168">
    <property type="term" value="F:methyltransferase activity"/>
    <property type="evidence" value="ECO:0007669"/>
    <property type="project" value="UniProtKB-KW"/>
</dbReference>
<dbReference type="STRING" id="246404.A0A507EHX4"/>
<keyword evidence="1" id="KW-0963">Cytoplasm</keyword>
<evidence type="ECO:0000313" key="7">
    <source>
        <dbReference type="Proteomes" id="UP000320333"/>
    </source>
</evidence>
<dbReference type="PROSITE" id="PS51560">
    <property type="entry name" value="SAM_MT_NNT1"/>
    <property type="match status" value="1"/>
</dbReference>
<evidence type="ECO:0000313" key="6">
    <source>
        <dbReference type="EMBL" id="TPX63703.1"/>
    </source>
</evidence>